<evidence type="ECO:0000313" key="3">
    <source>
        <dbReference type="Proteomes" id="UP000239549"/>
    </source>
</evidence>
<dbReference type="AlphaFoldDB" id="A0A2L2XE17"/>
<comment type="caution">
    <text evidence="2">The sequence shown here is derived from an EMBL/GenBank/DDBJ whole genome shotgun (WGS) entry which is preliminary data.</text>
</comment>
<keyword evidence="3" id="KW-1185">Reference proteome</keyword>
<sequence>MPPCLDNKSLSTRPLTGPPCHPTQSSGAAPGCSFGVYPGKGSQSRPFLPAPRMPRLLFPVIAL</sequence>
<proteinExistence type="predicted"/>
<accession>A0A2L2XE17</accession>
<feature type="region of interest" description="Disordered" evidence="1">
    <location>
        <begin position="1"/>
        <end position="26"/>
    </location>
</feature>
<evidence type="ECO:0000313" key="2">
    <source>
        <dbReference type="EMBL" id="GBF34264.1"/>
    </source>
</evidence>
<reference evidence="3" key="1">
    <citation type="submission" date="2018-02" db="EMBL/GenBank/DDBJ databases">
        <title>Genome sequence of Desulfocucumis palustris strain NAW-5.</title>
        <authorList>
            <person name="Watanabe M."/>
            <person name="Kojima H."/>
            <person name="Fukui M."/>
        </authorList>
    </citation>
    <scope>NUCLEOTIDE SEQUENCE [LARGE SCALE GENOMIC DNA]</scope>
    <source>
        <strain evidence="3">NAW-5</strain>
    </source>
</reference>
<dbReference type="Proteomes" id="UP000239549">
    <property type="component" value="Unassembled WGS sequence"/>
</dbReference>
<name>A0A2L2XE17_9FIRM</name>
<organism evidence="2 3">
    <name type="scientific">Desulfocucumis palustris</name>
    <dbReference type="NCBI Taxonomy" id="1898651"/>
    <lineage>
        <taxon>Bacteria</taxon>
        <taxon>Bacillati</taxon>
        <taxon>Bacillota</taxon>
        <taxon>Clostridia</taxon>
        <taxon>Eubacteriales</taxon>
        <taxon>Desulfocucumaceae</taxon>
        <taxon>Desulfocucumis</taxon>
    </lineage>
</organism>
<evidence type="ECO:0000256" key="1">
    <source>
        <dbReference type="SAM" id="MobiDB-lite"/>
    </source>
</evidence>
<protein>
    <submittedName>
        <fullName evidence="2">Uncharacterized protein</fullName>
    </submittedName>
</protein>
<dbReference type="EMBL" id="BFAV01000130">
    <property type="protein sequence ID" value="GBF34264.1"/>
    <property type="molecule type" value="Genomic_DNA"/>
</dbReference>
<gene>
    <name evidence="2" type="ORF">DCCM_3376</name>
</gene>